<evidence type="ECO:0000313" key="4">
    <source>
        <dbReference type="Proteomes" id="UP000093962"/>
    </source>
</evidence>
<feature type="transmembrane region" description="Helical" evidence="1">
    <location>
        <begin position="118"/>
        <end position="140"/>
    </location>
</feature>
<protein>
    <submittedName>
        <fullName evidence="2">Uncharacterized protein</fullName>
    </submittedName>
</protein>
<feature type="transmembrane region" description="Helical" evidence="1">
    <location>
        <begin position="57"/>
        <end position="77"/>
    </location>
</feature>
<feature type="transmembrane region" description="Helical" evidence="1">
    <location>
        <begin position="7"/>
        <end position="28"/>
    </location>
</feature>
<reference evidence="3 5" key="2">
    <citation type="submission" date="2019-01" db="EMBL/GenBank/DDBJ databases">
        <title>High-quality-draft genome sequences of five non-tuberculosis mycobacteriaceae isolated from a nosocomial environment.</title>
        <authorList>
            <person name="Tiago I."/>
            <person name="Alarico S."/>
            <person name="Pereira S.G."/>
            <person name="Coelho C."/>
            <person name="Maranha A."/>
            <person name="Empadinhas N."/>
        </authorList>
    </citation>
    <scope>NUCLEOTIDE SEQUENCE [LARGE SCALE GENOMIC DNA]</scope>
    <source>
        <strain evidence="3 5">24AIII</strain>
    </source>
</reference>
<dbReference type="OrthoDB" id="4633660at2"/>
<evidence type="ECO:0000313" key="3">
    <source>
        <dbReference type="EMBL" id="TDK93198.1"/>
    </source>
</evidence>
<dbReference type="Proteomes" id="UP000093962">
    <property type="component" value="Unassembled WGS sequence"/>
</dbReference>
<name>A0A1A0M1A3_MYCMU</name>
<keyword evidence="1" id="KW-1133">Transmembrane helix</keyword>
<evidence type="ECO:0000313" key="5">
    <source>
        <dbReference type="Proteomes" id="UP000294929"/>
    </source>
</evidence>
<proteinExistence type="predicted"/>
<sequence>MGKQFGWGRFLAIALPVSILTFILDVVFHKTAGPALFGNSYPAADYPQRPLAEIMDLFPFLGFTYVLQLTMLCFLFLRLYPGRGLGKAAWWGIWGGLFVVIPNMQFFVAVAHTTWTMLIIQMIEAIALCVLAACLFEIAYRPKDYNQDSAATTSASVPVSSVG</sequence>
<comment type="caution">
    <text evidence="2">The sequence shown here is derived from an EMBL/GenBank/DDBJ whole genome shotgun (WGS) entry which is preliminary data.</text>
</comment>
<evidence type="ECO:0000256" key="1">
    <source>
        <dbReference type="SAM" id="Phobius"/>
    </source>
</evidence>
<gene>
    <name evidence="2" type="ORF">A5642_04330</name>
    <name evidence="3" type="ORF">EUA03_03845</name>
</gene>
<dbReference type="EMBL" id="LZSF01000258">
    <property type="protein sequence ID" value="OBA79160.1"/>
    <property type="molecule type" value="Genomic_DNA"/>
</dbReference>
<accession>A0A1A0M1A3</accession>
<dbReference type="Proteomes" id="UP000294929">
    <property type="component" value="Unassembled WGS sequence"/>
</dbReference>
<feature type="transmembrane region" description="Helical" evidence="1">
    <location>
        <begin position="89"/>
        <end position="112"/>
    </location>
</feature>
<dbReference type="EMBL" id="SDLO01000002">
    <property type="protein sequence ID" value="TDK93198.1"/>
    <property type="molecule type" value="Genomic_DNA"/>
</dbReference>
<dbReference type="RefSeq" id="WP_061007308.1">
    <property type="nucleotide sequence ID" value="NZ_JAPMJT010000002.1"/>
</dbReference>
<evidence type="ECO:0000313" key="2">
    <source>
        <dbReference type="EMBL" id="OBA79160.1"/>
    </source>
</evidence>
<keyword evidence="1" id="KW-0472">Membrane</keyword>
<reference evidence="2 4" key="1">
    <citation type="submission" date="2016-06" db="EMBL/GenBank/DDBJ databases">
        <authorList>
            <person name="Kjaerup R.B."/>
            <person name="Dalgaard T.S."/>
            <person name="Juul-Madsen H.R."/>
        </authorList>
    </citation>
    <scope>NUCLEOTIDE SEQUENCE [LARGE SCALE GENOMIC DNA]</scope>
    <source>
        <strain evidence="2 4">1199456.5</strain>
    </source>
</reference>
<organism evidence="2 4">
    <name type="scientific">Mycolicibacterium mucogenicum</name>
    <name type="common">Mycobacterium mucogenicum</name>
    <dbReference type="NCBI Taxonomy" id="56689"/>
    <lineage>
        <taxon>Bacteria</taxon>
        <taxon>Bacillati</taxon>
        <taxon>Actinomycetota</taxon>
        <taxon>Actinomycetes</taxon>
        <taxon>Mycobacteriales</taxon>
        <taxon>Mycobacteriaceae</taxon>
        <taxon>Mycolicibacterium</taxon>
    </lineage>
</organism>
<keyword evidence="1" id="KW-0812">Transmembrane</keyword>
<dbReference type="AlphaFoldDB" id="A0A1A0M1A3"/>